<evidence type="ECO:0000256" key="7">
    <source>
        <dbReference type="ARBA" id="ARBA00022989"/>
    </source>
</evidence>
<evidence type="ECO:0000256" key="8">
    <source>
        <dbReference type="ARBA" id="ARBA00023034"/>
    </source>
</evidence>
<evidence type="ECO:0000313" key="12">
    <source>
        <dbReference type="EMBL" id="CAK8692453.1"/>
    </source>
</evidence>
<feature type="chain" id="PRO_5046773362" description="Hexosyltransferase" evidence="11">
    <location>
        <begin position="19"/>
        <end position="391"/>
    </location>
</feature>
<evidence type="ECO:0000256" key="9">
    <source>
        <dbReference type="ARBA" id="ARBA00023136"/>
    </source>
</evidence>
<protein>
    <recommendedName>
        <fullName evidence="10">Hexosyltransferase</fullName>
        <ecNumber evidence="10">2.4.1.-</ecNumber>
    </recommendedName>
</protein>
<dbReference type="Proteomes" id="UP001642483">
    <property type="component" value="Unassembled WGS sequence"/>
</dbReference>
<dbReference type="PANTHER" id="PTHR11214">
    <property type="entry name" value="BETA-1,3-N-ACETYLGLUCOSAMINYLTRANSFERASE"/>
    <property type="match status" value="1"/>
</dbReference>
<organism evidence="12 13">
    <name type="scientific">Clavelina lepadiformis</name>
    <name type="common">Light-bulb sea squirt</name>
    <name type="synonym">Ascidia lepadiformis</name>
    <dbReference type="NCBI Taxonomy" id="159417"/>
    <lineage>
        <taxon>Eukaryota</taxon>
        <taxon>Metazoa</taxon>
        <taxon>Chordata</taxon>
        <taxon>Tunicata</taxon>
        <taxon>Ascidiacea</taxon>
        <taxon>Aplousobranchia</taxon>
        <taxon>Clavelinidae</taxon>
        <taxon>Clavelina</taxon>
    </lineage>
</organism>
<comment type="similarity">
    <text evidence="2 10">Belongs to the glycosyltransferase 31 family.</text>
</comment>
<evidence type="ECO:0000256" key="3">
    <source>
        <dbReference type="ARBA" id="ARBA00022676"/>
    </source>
</evidence>
<keyword evidence="5" id="KW-0812">Transmembrane</keyword>
<dbReference type="Gene3D" id="3.90.550.50">
    <property type="match status" value="1"/>
</dbReference>
<feature type="signal peptide" evidence="11">
    <location>
        <begin position="1"/>
        <end position="18"/>
    </location>
</feature>
<evidence type="ECO:0000256" key="11">
    <source>
        <dbReference type="SAM" id="SignalP"/>
    </source>
</evidence>
<name>A0ABP0GL19_CLALP</name>
<keyword evidence="7" id="KW-1133">Transmembrane helix</keyword>
<keyword evidence="6" id="KW-0735">Signal-anchor</keyword>
<dbReference type="InterPro" id="IPR002659">
    <property type="entry name" value="Glyco_trans_31"/>
</dbReference>
<comment type="caution">
    <text evidence="12">The sequence shown here is derived from an EMBL/GenBank/DDBJ whole genome shotgun (WGS) entry which is preliminary data.</text>
</comment>
<sequence>MNRKSSLLLLFLLCMATAFLTLLLRSASNSLRRQVNEVSISSLQREEAKERKESRPISSIRETFKLHSKTAERKSINSSLPEDFDSIKPVTARHNLNCTKQRSKVDYLHEPVLYMNNSCDNDPCIGSKEIKWHMVTFVKSAASHSKHRELLRRTWASYRFVQTARFDTIYVIGSAEGVEQALVEEEEKRYHDILQISSSDNYMDVAKKTLAGMQWASENLPDEYFYSSADDDMLVNIGKVHEVIDLYKATAAEKDWPDFPIVCMYELWKDSGSPFRNPKNKNYISFDQYRWPYWPKFCPGGMYSTSVRVIRQLWELSRNLTPLSTDDVWITGVLRQKLGMPDQMVVASEPRAAEHFFGYSKSKTDGFRAFMSHEWDSIFSKFKDKYLCKCD</sequence>
<dbReference type="EC" id="2.4.1.-" evidence="10"/>
<evidence type="ECO:0000256" key="1">
    <source>
        <dbReference type="ARBA" id="ARBA00004323"/>
    </source>
</evidence>
<keyword evidence="8 10" id="KW-0333">Golgi apparatus</keyword>
<evidence type="ECO:0000256" key="6">
    <source>
        <dbReference type="ARBA" id="ARBA00022968"/>
    </source>
</evidence>
<evidence type="ECO:0000256" key="2">
    <source>
        <dbReference type="ARBA" id="ARBA00008661"/>
    </source>
</evidence>
<dbReference type="PANTHER" id="PTHR11214:SF283">
    <property type="entry name" value="N-ACETYLLACTOSAMINIDE BETA-1,3-N-ACETYLGLUCOSAMINYLTRANSFERASE 4-LIKE"/>
    <property type="match status" value="1"/>
</dbReference>
<evidence type="ECO:0000256" key="10">
    <source>
        <dbReference type="RuleBase" id="RU363063"/>
    </source>
</evidence>
<keyword evidence="4" id="KW-0808">Transferase</keyword>
<dbReference type="EMBL" id="CAWYQH010000130">
    <property type="protein sequence ID" value="CAK8692453.1"/>
    <property type="molecule type" value="Genomic_DNA"/>
</dbReference>
<accession>A0ABP0GL19</accession>
<proteinExistence type="inferred from homology"/>
<evidence type="ECO:0000256" key="4">
    <source>
        <dbReference type="ARBA" id="ARBA00022679"/>
    </source>
</evidence>
<comment type="subcellular location">
    <subcellularLocation>
        <location evidence="1 10">Golgi apparatus membrane</location>
        <topology evidence="1 10">Single-pass type II membrane protein</topology>
    </subcellularLocation>
</comment>
<evidence type="ECO:0000256" key="5">
    <source>
        <dbReference type="ARBA" id="ARBA00022692"/>
    </source>
</evidence>
<keyword evidence="3 10" id="KW-0328">Glycosyltransferase</keyword>
<gene>
    <name evidence="12" type="ORF">CVLEPA_LOCUS25718</name>
</gene>
<keyword evidence="11" id="KW-0732">Signal</keyword>
<evidence type="ECO:0000313" key="13">
    <source>
        <dbReference type="Proteomes" id="UP001642483"/>
    </source>
</evidence>
<dbReference type="Pfam" id="PF01762">
    <property type="entry name" value="Galactosyl_T"/>
    <property type="match status" value="1"/>
</dbReference>
<keyword evidence="13" id="KW-1185">Reference proteome</keyword>
<reference evidence="12 13" key="1">
    <citation type="submission" date="2024-02" db="EMBL/GenBank/DDBJ databases">
        <authorList>
            <person name="Daric V."/>
            <person name="Darras S."/>
        </authorList>
    </citation>
    <scope>NUCLEOTIDE SEQUENCE [LARGE SCALE GENOMIC DNA]</scope>
</reference>
<keyword evidence="9" id="KW-0472">Membrane</keyword>